<dbReference type="KEGG" id="kak:Kalk_00230"/>
<evidence type="ECO:0000313" key="5">
    <source>
        <dbReference type="EMBL" id="AUM10960.1"/>
    </source>
</evidence>
<dbReference type="Pfam" id="PF13432">
    <property type="entry name" value="TPR_16"/>
    <property type="match status" value="2"/>
</dbReference>
<feature type="repeat" description="TPR" evidence="3">
    <location>
        <begin position="827"/>
        <end position="860"/>
    </location>
</feature>
<dbReference type="Pfam" id="PF13181">
    <property type="entry name" value="TPR_8"/>
    <property type="match status" value="2"/>
</dbReference>
<dbReference type="PROSITE" id="PS51257">
    <property type="entry name" value="PROKAR_LIPOPROTEIN"/>
    <property type="match status" value="1"/>
</dbReference>
<name>A0A2K9LFD6_9GAMM</name>
<sequence length="873" mass="96301">MKFHGRKTALACLLALSVFACSDDGSSDSAGKSAEHLSRADSYFQQGQYKAATIEIKNALQANENNLDAHILLANVYYQQGNHKLSVEVLNSLPSRGVESDLLLANNYLEMGKANSVLTVLNDSPHAAALRNSTDANLIKVKALITSNNIEKAKSEIAALEPKLTAPSDFAQLELAKSSIYAKAGEDQMQLDALNKAIKLDENNVDARLMLARYYYQRDKLEAAEDQLSQALFSLPNTDGMTLKRLHILKSLVATLSKLGRSSEAMVYSQLIADANPKTQELEAEFQKVLDALKNNDIDGANEILEKLYSSNPNQIMGSLLGIIRYQQGDFQAAADLFDQSIDPETASSATLEVFAATELRLNRPDEALRAIELNIRDNSDNPKLLSLYGIALLFSGEKTKATEVMKAALELDPTMVRTSIALADAYNGSQQPKLALAQLEKAYKHSPADTMLQARLIQQYDVLELTSERSKLVEKLANSDSIESQSMAGLALLKTDPKKAQTVIDNAYQADPNSNYTINAKLMAAIQSRNSDSILEFSEKLLKLDENNILALRAAASAKEQISGSDSALQYLSDLSKKSINCWAADFLISQHYMNTYDYKSAIPPGEAALTRSSFNTATSNYMVKLYHAAATTELKAGNSDQSKQYVMDALQIAPNDPVSLHILVNAELIADNLNQAKKISKQVEEQASNPYISLLIKGDIENHEGKTEEAILHYLDAWNMRPNDSLAKTIWSNLSDQTSITRPQFLIAWEQKLPQSFEAATLKGIYYQQKGQPAKAVTSYKKSLELNPNQPVTLNNLAWIYFEKGDMANATKHSEQAYKLAPENPAVIDTYAWVMYKDGKIKEAKALIEKALKLAPDNKEIEAHFQEISSK</sequence>
<reference evidence="6" key="1">
    <citation type="submission" date="2017-08" db="EMBL/GenBank/DDBJ databases">
        <title>Direct submision.</title>
        <authorList>
            <person name="Kim S.-J."/>
            <person name="Rhee S.-K."/>
        </authorList>
    </citation>
    <scope>NUCLEOTIDE SEQUENCE [LARGE SCALE GENOMIC DNA]</scope>
    <source>
        <strain evidence="6">GI5</strain>
    </source>
</reference>
<dbReference type="Gene3D" id="1.25.40.10">
    <property type="entry name" value="Tetratricopeptide repeat domain"/>
    <property type="match status" value="4"/>
</dbReference>
<dbReference type="EMBL" id="CP022684">
    <property type="protein sequence ID" value="AUM10960.1"/>
    <property type="molecule type" value="Genomic_DNA"/>
</dbReference>
<dbReference type="SUPFAM" id="SSF48452">
    <property type="entry name" value="TPR-like"/>
    <property type="match status" value="4"/>
</dbReference>
<keyword evidence="6" id="KW-1185">Reference proteome</keyword>
<proteinExistence type="predicted"/>
<dbReference type="Pfam" id="PF14559">
    <property type="entry name" value="TPR_19"/>
    <property type="match status" value="2"/>
</dbReference>
<evidence type="ECO:0000256" key="4">
    <source>
        <dbReference type="SAM" id="SignalP"/>
    </source>
</evidence>
<dbReference type="Proteomes" id="UP000235116">
    <property type="component" value="Chromosome"/>
</dbReference>
<accession>A0A2K9LFD6</accession>
<evidence type="ECO:0000256" key="1">
    <source>
        <dbReference type="ARBA" id="ARBA00022737"/>
    </source>
</evidence>
<feature type="repeat" description="TPR" evidence="3">
    <location>
        <begin position="383"/>
        <end position="416"/>
    </location>
</feature>
<dbReference type="SMART" id="SM00028">
    <property type="entry name" value="TPR"/>
    <property type="match status" value="11"/>
</dbReference>
<dbReference type="InterPro" id="IPR011990">
    <property type="entry name" value="TPR-like_helical_dom_sf"/>
</dbReference>
<organism evidence="5 6">
    <name type="scientific">Ketobacter alkanivorans</name>
    <dbReference type="NCBI Taxonomy" id="1917421"/>
    <lineage>
        <taxon>Bacteria</taxon>
        <taxon>Pseudomonadati</taxon>
        <taxon>Pseudomonadota</taxon>
        <taxon>Gammaproteobacteria</taxon>
        <taxon>Pseudomonadales</taxon>
        <taxon>Ketobacteraceae</taxon>
        <taxon>Ketobacter</taxon>
    </lineage>
</organism>
<gene>
    <name evidence="5" type="ORF">Kalk_00230</name>
</gene>
<feature type="repeat" description="TPR" evidence="3">
    <location>
        <begin position="793"/>
        <end position="826"/>
    </location>
</feature>
<feature type="repeat" description="TPR" evidence="3">
    <location>
        <begin position="759"/>
        <end position="792"/>
    </location>
</feature>
<evidence type="ECO:0008006" key="7">
    <source>
        <dbReference type="Google" id="ProtNLM"/>
    </source>
</evidence>
<dbReference type="OrthoDB" id="9766710at2"/>
<feature type="signal peptide" evidence="4">
    <location>
        <begin position="1"/>
        <end position="22"/>
    </location>
</feature>
<protein>
    <recommendedName>
        <fullName evidence="7">PEP-CTERM system TPR-repeat protein PrsT</fullName>
    </recommendedName>
</protein>
<evidence type="ECO:0000256" key="2">
    <source>
        <dbReference type="ARBA" id="ARBA00022803"/>
    </source>
</evidence>
<feature type="chain" id="PRO_5014746257" description="PEP-CTERM system TPR-repeat protein PrsT" evidence="4">
    <location>
        <begin position="23"/>
        <end position="873"/>
    </location>
</feature>
<keyword evidence="1" id="KW-0677">Repeat</keyword>
<dbReference type="PANTHER" id="PTHR45586">
    <property type="entry name" value="TPR REPEAT-CONTAINING PROTEIN PA4667"/>
    <property type="match status" value="1"/>
</dbReference>
<dbReference type="PROSITE" id="PS50005">
    <property type="entry name" value="TPR"/>
    <property type="match status" value="4"/>
</dbReference>
<evidence type="ECO:0000313" key="6">
    <source>
        <dbReference type="Proteomes" id="UP000235116"/>
    </source>
</evidence>
<keyword evidence="2 3" id="KW-0802">TPR repeat</keyword>
<keyword evidence="4" id="KW-0732">Signal</keyword>
<dbReference type="InterPro" id="IPR051012">
    <property type="entry name" value="CellSynth/LPSAsmb/PSIAsmb"/>
</dbReference>
<dbReference type="AlphaFoldDB" id="A0A2K9LFD6"/>
<dbReference type="RefSeq" id="WP_101892306.1">
    <property type="nucleotide sequence ID" value="NZ_CP022684.1"/>
</dbReference>
<dbReference type="InterPro" id="IPR019734">
    <property type="entry name" value="TPR_rpt"/>
</dbReference>
<evidence type="ECO:0000256" key="3">
    <source>
        <dbReference type="PROSITE-ProRule" id="PRU00339"/>
    </source>
</evidence>
<dbReference type="PANTHER" id="PTHR45586:SF1">
    <property type="entry name" value="LIPOPOLYSACCHARIDE ASSEMBLY PROTEIN B"/>
    <property type="match status" value="1"/>
</dbReference>